<dbReference type="Pfam" id="PF01592">
    <property type="entry name" value="NifU_N"/>
    <property type="match status" value="1"/>
</dbReference>
<dbReference type="PANTHER" id="PTHR10093">
    <property type="entry name" value="IRON-SULFUR CLUSTER ASSEMBLY ENZYME NIFU HOMOLOG"/>
    <property type="match status" value="1"/>
</dbReference>
<dbReference type="SUPFAM" id="SSF82649">
    <property type="entry name" value="SufE/NifU"/>
    <property type="match status" value="1"/>
</dbReference>
<accession>A0ABW1DND8</accession>
<gene>
    <name evidence="2" type="primary">sufU</name>
    <name evidence="2" type="ORF">ACFPQ6_16090</name>
</gene>
<dbReference type="RefSeq" id="WP_380051295.1">
    <property type="nucleotide sequence ID" value="NZ_JBHSOH010000032.1"/>
</dbReference>
<comment type="caution">
    <text evidence="2">The sequence shown here is derived from an EMBL/GenBank/DDBJ whole genome shotgun (WGS) entry which is preliminary data.</text>
</comment>
<feature type="domain" description="NIF system FeS cluster assembly NifU N-terminal" evidence="1">
    <location>
        <begin position="12"/>
        <end position="127"/>
    </location>
</feature>
<keyword evidence="3" id="KW-1185">Reference proteome</keyword>
<protein>
    <submittedName>
        <fullName evidence="2">Fe-S cluster assembly sulfur transfer protein SufU</fullName>
    </submittedName>
</protein>
<dbReference type="NCBIfam" id="TIGR01994">
    <property type="entry name" value="SUF_scaf_2"/>
    <property type="match status" value="1"/>
</dbReference>
<dbReference type="EMBL" id="JBHSOH010000032">
    <property type="protein sequence ID" value="MFC5849825.1"/>
    <property type="molecule type" value="Genomic_DNA"/>
</dbReference>
<evidence type="ECO:0000259" key="1">
    <source>
        <dbReference type="Pfam" id="PF01592"/>
    </source>
</evidence>
<organism evidence="2 3">
    <name type="scientific">Deinococcus petrolearius</name>
    <dbReference type="NCBI Taxonomy" id="1751295"/>
    <lineage>
        <taxon>Bacteria</taxon>
        <taxon>Thermotogati</taxon>
        <taxon>Deinococcota</taxon>
        <taxon>Deinococci</taxon>
        <taxon>Deinococcales</taxon>
        <taxon>Deinococcaceae</taxon>
        <taxon>Deinococcus</taxon>
    </lineage>
</organism>
<dbReference type="InterPro" id="IPR002871">
    <property type="entry name" value="NIF_FeS_clus_asmbl_NifU_N"/>
</dbReference>
<evidence type="ECO:0000313" key="2">
    <source>
        <dbReference type="EMBL" id="MFC5849825.1"/>
    </source>
</evidence>
<sequence>MKLPENIAKQILADHQARPRHRGELPGAPHAALDNPGCGDQVTVWARVEDGRLAALSFTGRGCAVSQASASLMTVALRGKTLAQARELAAQYRAMVLGEAGDHGGGDPALGDLLALAGVGRLLARRRCALLAWNALDAALAAPEAAQTGTEVARTGGQGAP</sequence>
<name>A0ABW1DND8_9DEIO</name>
<dbReference type="Gene3D" id="3.90.1010.10">
    <property type="match status" value="1"/>
</dbReference>
<proteinExistence type="predicted"/>
<evidence type="ECO:0000313" key="3">
    <source>
        <dbReference type="Proteomes" id="UP001595979"/>
    </source>
</evidence>
<dbReference type="Proteomes" id="UP001595979">
    <property type="component" value="Unassembled WGS sequence"/>
</dbReference>
<reference evidence="3" key="1">
    <citation type="journal article" date="2019" name="Int. J. Syst. Evol. Microbiol.">
        <title>The Global Catalogue of Microorganisms (GCM) 10K type strain sequencing project: providing services to taxonomists for standard genome sequencing and annotation.</title>
        <authorList>
            <consortium name="The Broad Institute Genomics Platform"/>
            <consortium name="The Broad Institute Genome Sequencing Center for Infectious Disease"/>
            <person name="Wu L."/>
            <person name="Ma J."/>
        </authorList>
    </citation>
    <scope>NUCLEOTIDE SEQUENCE [LARGE SCALE GENOMIC DNA]</scope>
    <source>
        <strain evidence="3">CGMCC 1.15053</strain>
    </source>
</reference>
<dbReference type="CDD" id="cd06664">
    <property type="entry name" value="IscU_like"/>
    <property type="match status" value="1"/>
</dbReference>